<feature type="region of interest" description="Disordered" evidence="5">
    <location>
        <begin position="448"/>
        <end position="467"/>
    </location>
</feature>
<dbReference type="PANTHER" id="PTHR12587">
    <property type="entry name" value="LAR INTERACTING PROTEIN LIP -RELATED PROTEIN"/>
    <property type="match status" value="1"/>
</dbReference>
<dbReference type="SUPFAM" id="SSF47769">
    <property type="entry name" value="SAM/Pointed domain"/>
    <property type="match status" value="3"/>
</dbReference>
<feature type="region of interest" description="Disordered" evidence="5">
    <location>
        <begin position="903"/>
        <end position="939"/>
    </location>
</feature>
<feature type="region of interest" description="Disordered" evidence="5">
    <location>
        <begin position="321"/>
        <end position="351"/>
    </location>
</feature>
<feature type="compositionally biased region" description="Low complexity" evidence="5">
    <location>
        <begin position="970"/>
        <end position="987"/>
    </location>
</feature>
<dbReference type="InterPro" id="IPR058914">
    <property type="entry name" value="LIPB1/2_CC"/>
</dbReference>
<keyword evidence="3 4" id="KW-0175">Coiled coil</keyword>
<dbReference type="Gene3D" id="1.10.150.50">
    <property type="entry name" value="Transcription Factor, Ets-1"/>
    <property type="match status" value="3"/>
</dbReference>
<feature type="coiled-coil region" evidence="4">
    <location>
        <begin position="186"/>
        <end position="213"/>
    </location>
</feature>
<feature type="region of interest" description="Disordered" evidence="5">
    <location>
        <begin position="254"/>
        <end position="300"/>
    </location>
</feature>
<evidence type="ECO:0000256" key="4">
    <source>
        <dbReference type="SAM" id="Coils"/>
    </source>
</evidence>
<feature type="compositionally biased region" description="Polar residues" evidence="5">
    <location>
        <begin position="457"/>
        <end position="467"/>
    </location>
</feature>
<protein>
    <submittedName>
        <fullName evidence="7">Liprin-beta-1</fullName>
    </submittedName>
</protein>
<dbReference type="Pfam" id="PF00536">
    <property type="entry name" value="SAM_1"/>
    <property type="match status" value="1"/>
</dbReference>
<dbReference type="InterPro" id="IPR037617">
    <property type="entry name" value="LIPB1/2_SAM_1"/>
</dbReference>
<comment type="similarity">
    <text evidence="1">Belongs to the liprin family. Liprin-beta subfamily.</text>
</comment>
<feature type="region of interest" description="Disordered" evidence="5">
    <location>
        <begin position="478"/>
        <end position="549"/>
    </location>
</feature>
<feature type="compositionally biased region" description="Low complexity" evidence="5">
    <location>
        <begin position="1052"/>
        <end position="1068"/>
    </location>
</feature>
<feature type="compositionally biased region" description="Polar residues" evidence="5">
    <location>
        <begin position="1042"/>
        <end position="1051"/>
    </location>
</feature>
<feature type="region of interest" description="Disordered" evidence="5">
    <location>
        <begin position="970"/>
        <end position="999"/>
    </location>
</feature>
<name>A0A8D8BYY4_CULPI</name>
<evidence type="ECO:0000256" key="2">
    <source>
        <dbReference type="ARBA" id="ARBA00022737"/>
    </source>
</evidence>
<dbReference type="InterPro" id="IPR037618">
    <property type="entry name" value="LIPB1/2_SAM_2nd"/>
</dbReference>
<feature type="domain" description="SAM" evidence="6">
    <location>
        <begin position="696"/>
        <end position="754"/>
    </location>
</feature>
<dbReference type="PROSITE" id="PS50105">
    <property type="entry name" value="SAM_DOMAIN"/>
    <property type="match status" value="2"/>
</dbReference>
<feature type="region of interest" description="Disordered" evidence="5">
    <location>
        <begin position="578"/>
        <end position="600"/>
    </location>
</feature>
<dbReference type="EMBL" id="HBUE01094825">
    <property type="protein sequence ID" value="CAG6483004.1"/>
    <property type="molecule type" value="Transcribed_RNA"/>
</dbReference>
<feature type="compositionally biased region" description="Low complexity" evidence="5">
    <location>
        <begin position="1015"/>
        <end position="1035"/>
    </location>
</feature>
<proteinExistence type="inferred from homology"/>
<feature type="region of interest" description="Disordered" evidence="5">
    <location>
        <begin position="1013"/>
        <end position="1068"/>
    </location>
</feature>
<organism evidence="7">
    <name type="scientific">Culex pipiens</name>
    <name type="common">House mosquito</name>
    <dbReference type="NCBI Taxonomy" id="7175"/>
    <lineage>
        <taxon>Eukaryota</taxon>
        <taxon>Metazoa</taxon>
        <taxon>Ecdysozoa</taxon>
        <taxon>Arthropoda</taxon>
        <taxon>Hexapoda</taxon>
        <taxon>Insecta</taxon>
        <taxon>Pterygota</taxon>
        <taxon>Neoptera</taxon>
        <taxon>Endopterygota</taxon>
        <taxon>Diptera</taxon>
        <taxon>Nematocera</taxon>
        <taxon>Culicoidea</taxon>
        <taxon>Culicidae</taxon>
        <taxon>Culicinae</taxon>
        <taxon>Culicini</taxon>
        <taxon>Culex</taxon>
        <taxon>Culex</taxon>
    </lineage>
</organism>
<feature type="compositionally biased region" description="Polar residues" evidence="5">
    <location>
        <begin position="339"/>
        <end position="351"/>
    </location>
</feature>
<keyword evidence="2" id="KW-0677">Repeat</keyword>
<dbReference type="CDD" id="cd09566">
    <property type="entry name" value="SAM_liprin-beta1_2_repeat2"/>
    <property type="match status" value="1"/>
</dbReference>
<dbReference type="Pfam" id="PF07647">
    <property type="entry name" value="SAM_2"/>
    <property type="match status" value="1"/>
</dbReference>
<feature type="compositionally biased region" description="Low complexity" evidence="5">
    <location>
        <begin position="259"/>
        <end position="271"/>
    </location>
</feature>
<dbReference type="InterPro" id="IPR029515">
    <property type="entry name" value="Liprin"/>
</dbReference>
<feature type="domain" description="SAM" evidence="6">
    <location>
        <begin position="612"/>
        <end position="678"/>
    </location>
</feature>
<dbReference type="CDD" id="cd09563">
    <property type="entry name" value="SAM_liprin-beta1_2_repeat1"/>
    <property type="match status" value="1"/>
</dbReference>
<evidence type="ECO:0000256" key="1">
    <source>
        <dbReference type="ARBA" id="ARBA00007547"/>
    </source>
</evidence>
<feature type="compositionally biased region" description="Polar residues" evidence="5">
    <location>
        <begin position="525"/>
        <end position="547"/>
    </location>
</feature>
<evidence type="ECO:0000259" key="6">
    <source>
        <dbReference type="PROSITE" id="PS50105"/>
    </source>
</evidence>
<sequence length="1068" mass="114599">MSLGRSGGQVPSDTDASDLLEAVLKQMDGIILGATNHVSSPDGGASSNGGIHHGLQSTSILAAAQSLAMSLQQQTPTLQPSPDPITAGIISTWLDTHLPRQDTDERLRRLQSDKEAMALQVKLLTDQVQQQGTKISDLERTLADKNQLLANADDLLQRVSQFAKTVGIQIDKQKEMLSRSSLETQKLELMSAMSELKLQQAALERENLELRSSLVNGTPLTNGTLTNGAINALNNNTIVTASMLRRAIPMGTSGARMVSSNSSGNTSINTSPLHHGSYGSLPQSQQATSPSPVTPKTPPATYRQRVDLHYSSLPRQAFATTLSTTSGSSGSAHSGLTNGNGTPSVDANANPKQRNVAFGNYVATTLENYIASINQEAAALSAIDPPPKQKQPSIPVGMSSSMNALTLSSALGSNLKSLKQASASAQNIYSCDERREDEDEQQLIDLGQDHQERATTEPPTGTTLSVAQPNQESLLEAASTPVLAGRDRSSTSSTVDLKTLEMMRGGFSVPNLANTESASSDRTDGQLSTSSQRSYTPQPSPSPSMSHKNLKGLRNIFGKIKRSNSGTLDDLDPLDGTGNGEFKRGGVRATAGPRLGWTNSEFRKPDKPFREWNLDTLCLWFEQMGLGMYEEELRKWLKVGGAAELAAASPVDIEKELSLRNALHRKKIVLAVADVAESEEEDGLLKCAGKLDTAWILRWLEDIGLPQHKDSFTAARMDGRMLHKLTMDDLAHLHVSSCLHVASIRRGIQLMREQKWNPNCFIQRASTDGTPGETKDNVRLWSCSRVMDWLRLLDLSEYAPNLRGTGVHGALMVFEVKFTAELLAELLSIPPSKTLLRRHLATHFKELLGREIIQVKRDAENTLGFQPLTLAAKIKTPKKSQFSLKRKKSSKGLTGDEWSDYVCPMGDSGQDHLPPHLQTPANSSQSQSSTSNKSAVVSATTNNTASNAATTTNATIVTTARDNGAQLVASSCTSSSSSSSAANNNNAQQHPSFAANPNHVTSNNAALAMTKTPYSTYHPDSSISSTSSSSTAMTSGPASEAVSHQQLLSNNTGSDSPTSTRSSTTSTS</sequence>
<evidence type="ECO:0000256" key="5">
    <source>
        <dbReference type="SAM" id="MobiDB-lite"/>
    </source>
</evidence>
<dbReference type="AlphaFoldDB" id="A0A8D8BYY4"/>
<dbReference type="Pfam" id="PF26022">
    <property type="entry name" value="CC_Liprin_beta"/>
    <property type="match status" value="1"/>
</dbReference>
<feature type="compositionally biased region" description="Low complexity" evidence="5">
    <location>
        <begin position="321"/>
        <end position="337"/>
    </location>
</feature>
<feature type="compositionally biased region" description="Low complexity" evidence="5">
    <location>
        <begin position="922"/>
        <end position="939"/>
    </location>
</feature>
<dbReference type="PANTHER" id="PTHR12587:SF14">
    <property type="entry name" value="AT31531P"/>
    <property type="match status" value="1"/>
</dbReference>
<reference evidence="7" key="1">
    <citation type="submission" date="2021-05" db="EMBL/GenBank/DDBJ databases">
        <authorList>
            <person name="Alioto T."/>
            <person name="Alioto T."/>
            <person name="Gomez Garrido J."/>
        </authorList>
    </citation>
    <scope>NUCLEOTIDE SEQUENCE</scope>
</reference>
<dbReference type="EMBL" id="HBUE01094808">
    <property type="protein sequence ID" value="CAG6482973.1"/>
    <property type="molecule type" value="Transcribed_RNA"/>
</dbReference>
<dbReference type="GO" id="GO:0007528">
    <property type="term" value="P:neuromuscular junction development"/>
    <property type="evidence" value="ECO:0007669"/>
    <property type="project" value="TreeGrafter"/>
</dbReference>
<evidence type="ECO:0000313" key="7">
    <source>
        <dbReference type="EMBL" id="CAG6483004.1"/>
    </source>
</evidence>
<feature type="coiled-coil region" evidence="4">
    <location>
        <begin position="100"/>
        <end position="158"/>
    </location>
</feature>
<dbReference type="InterPro" id="IPR013761">
    <property type="entry name" value="SAM/pointed_sf"/>
</dbReference>
<evidence type="ECO:0000256" key="3">
    <source>
        <dbReference type="ARBA" id="ARBA00023054"/>
    </source>
</evidence>
<dbReference type="InterPro" id="IPR001660">
    <property type="entry name" value="SAM"/>
</dbReference>
<accession>A0A8D8BYY4</accession>
<dbReference type="GO" id="GO:0048786">
    <property type="term" value="C:presynaptic active zone"/>
    <property type="evidence" value="ECO:0007669"/>
    <property type="project" value="TreeGrafter"/>
</dbReference>
<dbReference type="SMART" id="SM00454">
    <property type="entry name" value="SAM"/>
    <property type="match status" value="3"/>
</dbReference>